<dbReference type="EMBL" id="SNRY01008212">
    <property type="protein sequence ID" value="KAA6308949.1"/>
    <property type="molecule type" value="Genomic_DNA"/>
</dbReference>
<protein>
    <submittedName>
        <fullName evidence="2">Uncharacterized protein</fullName>
    </submittedName>
</protein>
<proteinExistence type="predicted"/>
<feature type="non-terminal residue" evidence="2">
    <location>
        <position position="1"/>
    </location>
</feature>
<dbReference type="AlphaFoldDB" id="A0A5J4PKC7"/>
<accession>A0A5J4PKC7</accession>
<organism evidence="2">
    <name type="scientific">termite gut metagenome</name>
    <dbReference type="NCBI Taxonomy" id="433724"/>
    <lineage>
        <taxon>unclassified sequences</taxon>
        <taxon>metagenomes</taxon>
        <taxon>organismal metagenomes</taxon>
    </lineage>
</organism>
<reference evidence="2" key="1">
    <citation type="submission" date="2019-03" db="EMBL/GenBank/DDBJ databases">
        <title>Single cell metagenomics reveals metabolic interactions within the superorganism composed of flagellate Streblomastix strix and complex community of Bacteroidetes bacteria on its surface.</title>
        <authorList>
            <person name="Treitli S.C."/>
            <person name="Kolisko M."/>
            <person name="Husnik F."/>
            <person name="Keeling P."/>
            <person name="Hampl V."/>
        </authorList>
    </citation>
    <scope>NUCLEOTIDE SEQUENCE</scope>
    <source>
        <strain evidence="2">STM</strain>
    </source>
</reference>
<comment type="caution">
    <text evidence="2">The sequence shown here is derived from an EMBL/GenBank/DDBJ whole genome shotgun (WGS) entry which is preliminary data.</text>
</comment>
<evidence type="ECO:0000313" key="2">
    <source>
        <dbReference type="EMBL" id="KAA6308949.1"/>
    </source>
</evidence>
<evidence type="ECO:0000313" key="1">
    <source>
        <dbReference type="EMBL" id="KAA6304752.1"/>
    </source>
</evidence>
<dbReference type="EMBL" id="SNRY01011258">
    <property type="protein sequence ID" value="KAA6304752.1"/>
    <property type="molecule type" value="Genomic_DNA"/>
</dbReference>
<sequence length="37" mass="4340">NLDMDTVRKLPAEDIRKIMEVMYEPINEETATQMINS</sequence>
<gene>
    <name evidence="2" type="ORF">EZS27_039478</name>
    <name evidence="1" type="ORF">EZS27_043600</name>
</gene>
<name>A0A5J4PKC7_9ZZZZ</name>